<evidence type="ECO:0000256" key="3">
    <source>
        <dbReference type="ARBA" id="ARBA00022553"/>
    </source>
</evidence>
<dbReference type="SUPFAM" id="SSF47384">
    <property type="entry name" value="Homodimeric domain of signal transducing histidine kinase"/>
    <property type="match status" value="1"/>
</dbReference>
<dbReference type="PROSITE" id="PS50110">
    <property type="entry name" value="RESPONSE_REGULATORY"/>
    <property type="match status" value="2"/>
</dbReference>
<reference evidence="17 18" key="1">
    <citation type="submission" date="2020-10" db="EMBL/GenBank/DDBJ databases">
        <title>Genome sequencing of Massilia sp. LPB0304.</title>
        <authorList>
            <person name="Kim J."/>
        </authorList>
    </citation>
    <scope>NUCLEOTIDE SEQUENCE [LARGE SCALE GENOMIC DNA]</scope>
    <source>
        <strain evidence="17 18">LPB0304</strain>
    </source>
</reference>
<dbReference type="SUPFAM" id="SSF55785">
    <property type="entry name" value="PYP-like sensor domain (PAS domain)"/>
    <property type="match status" value="3"/>
</dbReference>
<dbReference type="InterPro" id="IPR011006">
    <property type="entry name" value="CheY-like_superfamily"/>
</dbReference>
<dbReference type="PRINTS" id="PR00344">
    <property type="entry name" value="BCTRLSENSOR"/>
</dbReference>
<proteinExistence type="predicted"/>
<dbReference type="EMBL" id="CP062941">
    <property type="protein sequence ID" value="QOL49114.1"/>
    <property type="molecule type" value="Genomic_DNA"/>
</dbReference>
<feature type="modified residue" description="4-aspartylphosphate" evidence="10">
    <location>
        <position position="1082"/>
    </location>
</feature>
<dbReference type="InterPro" id="IPR008207">
    <property type="entry name" value="Sig_transdc_His_kin_Hpt_dom"/>
</dbReference>
<dbReference type="Pfam" id="PF00072">
    <property type="entry name" value="Response_reg"/>
    <property type="match status" value="1"/>
</dbReference>
<dbReference type="SMART" id="SM00086">
    <property type="entry name" value="PAC"/>
    <property type="match status" value="3"/>
</dbReference>
<dbReference type="Pfam" id="PF01627">
    <property type="entry name" value="Hpt"/>
    <property type="match status" value="1"/>
</dbReference>
<dbReference type="SMART" id="SM00388">
    <property type="entry name" value="HisKA"/>
    <property type="match status" value="1"/>
</dbReference>
<name>A0A7L9U281_9BURK</name>
<sequence length="1482" mass="156367">MAAGGAIALPRPGHDLPLFRRTSLPSIRSKLFTLVLASVLPLLFAYVAFVRDAGQREAGHVARDAATVTRALAAALDRELESAETAGRVAAAWPTLAPGTLAQFHAESRQLLLRPEFPASNFTLSGADGRPLLDTHWAFGAALPATPNQESVDAVLRRGDARISSLYSPGPGQGFVFSADVPVWRDGKVAYVLSTQVRPRRVADLLGAQQLPPGWVAEVFDARGLVVARNIDSASYVGTPMNGVLASNAAASPEGLAHLPEDYDGMRQHAAWMRSNSHGWIVAVTYPDDAARELLGHALPATVAASSALLGLGLLLAWIIGGTIARSVQGLVEPAAALGRGEPLGLAPPEIRETATVADALREVERELLRYRSDLEARVADRTAELERLNVRLETVYATAPVGLCFVDRNLRFVMINDCLAAINAVPAIGHLGRTLPELLGEVGVAFEAPYRRVLETGRALRDLEVAGEVPAEPGVTRYWLSSYYPVFGPEHELVGINAVVIDITERKMLERQNRDNEAMFRVLFEGSGDAQALLAYNANFVSANAAAATLFGYSVEELVMLSPVTVSPEFQPNGRRSEDMAAELMRRALDEGGVQFEWVHQRRDGSNFHADIRLTSVDIGGRGMMQVTIRDISERVAADAALRASGAQLRQRERFIRTVTDNLPALVSYWDADERLRFANRPALAWFGVVDDADAIGRYAAELVPADIRAQLLVYIRGVLAGTPQNFETGLCSRDGTPTHIWGSYLPDIDKAGRVRGFYALHADVSELKLTEGRLVEALREAEQASRAKSEFLGNMSHEIRTPMNAIMGLARLLEEAPLGRRERAHVAHIRRASASLLGILSDLLDYARSDAGQLELEHVPLQLDATLQGVAVLSVPNARARGIETVFAVGPGVPRVLRGDPTRLEQVLLNLVGNAVKFTERGEIVLSVEVAARSPGRVRLRFAVRDTGIGIAQEDQARLFEPFSQGDSATGRKYGGVGLGLSIARRLVALMGGSLVVESSPGLGSTFHFEAGFGEPEAPAAASPAPLAPLRVLVADENASAAAALGSDLRGRGWEVECAASAPAALAKLGGAPFDLAFLDAGLPGLAGAAGLPPTVLLVADADAAAPVLPAAPRLALLAKPFTRSALDAVFVELEGAAAPGSPPRTPLAACLAGLRVLVVEDNAINQEVATYVLTHAGALVAVAANGRVALGMLNAPDAAYDAVLMDLQMPVMNGYETTEAIRGMGLHALPVIAMSANTLDEDRRRAFEAGMDDHLSKPVDVDELVATLARLTGRATAPAALAASGAPLPKLPGIDLKAALPRFGGGVEAFAAVFARFAAGAGASVEQLHAHIDAAEHLEALVLAHRLRGVSANLGAVDLAAHALALEAALRAGDDAGAARQLALLDAALAPLQAAARDLAPAAPAGSAPQADPRALAQLLELLQNNNMKALAVHAALADRLAALLGSAHALALAEAVGTLRFEHAASLLEAILDQKGDA</sequence>
<dbReference type="SUPFAM" id="SSF55874">
    <property type="entry name" value="ATPase domain of HSP90 chaperone/DNA topoisomerase II/histidine kinase"/>
    <property type="match status" value="1"/>
</dbReference>
<dbReference type="EC" id="2.7.13.3" evidence="2"/>
<keyword evidence="5" id="KW-0902">Two-component regulatory system</keyword>
<keyword evidence="6" id="KW-0843">Virulence</keyword>
<dbReference type="SMART" id="SM00387">
    <property type="entry name" value="HATPase_c"/>
    <property type="match status" value="1"/>
</dbReference>
<dbReference type="CDD" id="cd16922">
    <property type="entry name" value="HATPase_EvgS-ArcB-TorS-like"/>
    <property type="match status" value="1"/>
</dbReference>
<dbReference type="PROSITE" id="PS50894">
    <property type="entry name" value="HPT"/>
    <property type="match status" value="1"/>
</dbReference>
<organism evidence="17 18">
    <name type="scientific">Massilia litorea</name>
    <dbReference type="NCBI Taxonomy" id="2769491"/>
    <lineage>
        <taxon>Bacteria</taxon>
        <taxon>Pseudomonadati</taxon>
        <taxon>Pseudomonadota</taxon>
        <taxon>Betaproteobacteria</taxon>
        <taxon>Burkholderiales</taxon>
        <taxon>Oxalobacteraceae</taxon>
        <taxon>Telluria group</taxon>
        <taxon>Massilia</taxon>
    </lineage>
</organism>
<evidence type="ECO:0000259" key="13">
    <source>
        <dbReference type="PROSITE" id="PS50110"/>
    </source>
</evidence>
<keyword evidence="11" id="KW-1133">Transmembrane helix</keyword>
<feature type="modified residue" description="4-aspartylphosphate" evidence="10">
    <location>
        <position position="1209"/>
    </location>
</feature>
<dbReference type="Gene3D" id="1.20.120.160">
    <property type="entry name" value="HPT domain"/>
    <property type="match status" value="1"/>
</dbReference>
<gene>
    <name evidence="17" type="ORF">LPB04_19645</name>
</gene>
<dbReference type="CDD" id="cd00082">
    <property type="entry name" value="HisKA"/>
    <property type="match status" value="1"/>
</dbReference>
<dbReference type="Gene3D" id="1.10.287.130">
    <property type="match status" value="1"/>
</dbReference>
<evidence type="ECO:0000259" key="15">
    <source>
        <dbReference type="PROSITE" id="PS50113"/>
    </source>
</evidence>
<dbReference type="PROSITE" id="PS50113">
    <property type="entry name" value="PAC"/>
    <property type="match status" value="2"/>
</dbReference>
<dbReference type="CDD" id="cd17546">
    <property type="entry name" value="REC_hyHK_CKI1_RcsC-like"/>
    <property type="match status" value="1"/>
</dbReference>
<feature type="modified residue" description="Phosphohistidine" evidence="9">
    <location>
        <position position="1348"/>
    </location>
</feature>
<evidence type="ECO:0000256" key="10">
    <source>
        <dbReference type="PROSITE-ProRule" id="PRU00169"/>
    </source>
</evidence>
<evidence type="ECO:0000256" key="8">
    <source>
        <dbReference type="ARBA" id="ARBA00070152"/>
    </source>
</evidence>
<keyword evidence="11" id="KW-0472">Membrane</keyword>
<dbReference type="GO" id="GO:0000155">
    <property type="term" value="F:phosphorelay sensor kinase activity"/>
    <property type="evidence" value="ECO:0007669"/>
    <property type="project" value="InterPro"/>
</dbReference>
<dbReference type="Gene3D" id="3.30.565.10">
    <property type="entry name" value="Histidine kinase-like ATPase, C-terminal domain"/>
    <property type="match status" value="1"/>
</dbReference>
<evidence type="ECO:0000259" key="12">
    <source>
        <dbReference type="PROSITE" id="PS50109"/>
    </source>
</evidence>
<evidence type="ECO:0000256" key="2">
    <source>
        <dbReference type="ARBA" id="ARBA00012438"/>
    </source>
</evidence>
<dbReference type="Pfam" id="PF00512">
    <property type="entry name" value="HisKA"/>
    <property type="match status" value="1"/>
</dbReference>
<dbReference type="InterPro" id="IPR003594">
    <property type="entry name" value="HATPase_dom"/>
</dbReference>
<evidence type="ECO:0000256" key="5">
    <source>
        <dbReference type="ARBA" id="ARBA00023012"/>
    </source>
</evidence>
<comment type="catalytic activity">
    <reaction evidence="1">
        <text>ATP + protein L-histidine = ADP + protein N-phospho-L-histidine.</text>
        <dbReference type="EC" id="2.7.13.3"/>
    </reaction>
</comment>
<dbReference type="Pfam" id="PF13426">
    <property type="entry name" value="PAS_9"/>
    <property type="match status" value="1"/>
</dbReference>
<dbReference type="InterPro" id="IPR036641">
    <property type="entry name" value="HPT_dom_sf"/>
</dbReference>
<dbReference type="PANTHER" id="PTHR45339:SF3">
    <property type="entry name" value="HISTIDINE KINASE"/>
    <property type="match status" value="1"/>
</dbReference>
<evidence type="ECO:0000256" key="7">
    <source>
        <dbReference type="ARBA" id="ARBA00058004"/>
    </source>
</evidence>
<feature type="domain" description="PAC" evidence="15">
    <location>
        <begin position="462"/>
        <end position="516"/>
    </location>
</feature>
<feature type="domain" description="Response regulatory" evidence="13">
    <location>
        <begin position="1033"/>
        <end position="1137"/>
    </location>
</feature>
<dbReference type="InterPro" id="IPR035965">
    <property type="entry name" value="PAS-like_dom_sf"/>
</dbReference>
<dbReference type="InterPro" id="IPR003661">
    <property type="entry name" value="HisK_dim/P_dom"/>
</dbReference>
<evidence type="ECO:0000256" key="1">
    <source>
        <dbReference type="ARBA" id="ARBA00000085"/>
    </source>
</evidence>
<dbReference type="NCBIfam" id="TIGR00229">
    <property type="entry name" value="sensory_box"/>
    <property type="match status" value="2"/>
</dbReference>
<keyword evidence="4" id="KW-0732">Signal</keyword>
<evidence type="ECO:0000256" key="11">
    <source>
        <dbReference type="SAM" id="Phobius"/>
    </source>
</evidence>
<dbReference type="InterPro" id="IPR004358">
    <property type="entry name" value="Sig_transdc_His_kin-like_C"/>
</dbReference>
<feature type="domain" description="PAC" evidence="15">
    <location>
        <begin position="726"/>
        <end position="778"/>
    </location>
</feature>
<dbReference type="InterPro" id="IPR036097">
    <property type="entry name" value="HisK_dim/P_sf"/>
</dbReference>
<keyword evidence="3 10" id="KW-0597">Phosphoprotein</keyword>
<feature type="domain" description="Histidine kinase" evidence="12">
    <location>
        <begin position="796"/>
        <end position="1017"/>
    </location>
</feature>
<dbReference type="InterPro" id="IPR000700">
    <property type="entry name" value="PAS-assoc_C"/>
</dbReference>
<evidence type="ECO:0000256" key="4">
    <source>
        <dbReference type="ARBA" id="ARBA00022729"/>
    </source>
</evidence>
<evidence type="ECO:0000259" key="16">
    <source>
        <dbReference type="PROSITE" id="PS50894"/>
    </source>
</evidence>
<dbReference type="Pfam" id="PF08448">
    <property type="entry name" value="PAS_4"/>
    <property type="match status" value="2"/>
</dbReference>
<dbReference type="PROSITE" id="PS50112">
    <property type="entry name" value="PAS"/>
    <property type="match status" value="1"/>
</dbReference>
<dbReference type="SUPFAM" id="SSF47226">
    <property type="entry name" value="Histidine-containing phosphotransfer domain, HPT domain"/>
    <property type="match status" value="1"/>
</dbReference>
<feature type="domain" description="HPt" evidence="16">
    <location>
        <begin position="1309"/>
        <end position="1405"/>
    </location>
</feature>
<dbReference type="FunFam" id="3.30.565.10:FF:000010">
    <property type="entry name" value="Sensor histidine kinase RcsC"/>
    <property type="match status" value="1"/>
</dbReference>
<dbReference type="KEGG" id="mlir:LPB04_19645"/>
<keyword evidence="11" id="KW-0812">Transmembrane</keyword>
<dbReference type="InterPro" id="IPR013656">
    <property type="entry name" value="PAS_4"/>
</dbReference>
<dbReference type="PROSITE" id="PS50109">
    <property type="entry name" value="HIS_KIN"/>
    <property type="match status" value="1"/>
</dbReference>
<dbReference type="CDD" id="cd00130">
    <property type="entry name" value="PAS"/>
    <property type="match status" value="3"/>
</dbReference>
<dbReference type="InterPro" id="IPR000014">
    <property type="entry name" value="PAS"/>
</dbReference>
<feature type="transmembrane region" description="Helical" evidence="11">
    <location>
        <begin position="31"/>
        <end position="50"/>
    </location>
</feature>
<dbReference type="InterPro" id="IPR001789">
    <property type="entry name" value="Sig_transdc_resp-reg_receiver"/>
</dbReference>
<evidence type="ECO:0000313" key="17">
    <source>
        <dbReference type="EMBL" id="QOL49114.1"/>
    </source>
</evidence>
<dbReference type="PANTHER" id="PTHR45339">
    <property type="entry name" value="HYBRID SIGNAL TRANSDUCTION HISTIDINE KINASE J"/>
    <property type="match status" value="1"/>
</dbReference>
<dbReference type="InterPro" id="IPR036890">
    <property type="entry name" value="HATPase_C_sf"/>
</dbReference>
<comment type="function">
    <text evidence="7">Member of the two-component regulatory system BvgS/BvgA. Phosphorylates BvgA via a four-step phosphorelay in response to environmental signals.</text>
</comment>
<dbReference type="Proteomes" id="UP000593875">
    <property type="component" value="Chromosome"/>
</dbReference>
<evidence type="ECO:0000259" key="14">
    <source>
        <dbReference type="PROSITE" id="PS50112"/>
    </source>
</evidence>
<dbReference type="Gene3D" id="3.40.50.2300">
    <property type="match status" value="2"/>
</dbReference>
<dbReference type="Pfam" id="PF02518">
    <property type="entry name" value="HATPase_c"/>
    <property type="match status" value="1"/>
</dbReference>
<dbReference type="Gene3D" id="3.30.450.20">
    <property type="entry name" value="PAS domain"/>
    <property type="match status" value="3"/>
</dbReference>
<feature type="domain" description="Response regulatory" evidence="13">
    <location>
        <begin position="1158"/>
        <end position="1275"/>
    </location>
</feature>
<dbReference type="GO" id="GO:0005524">
    <property type="term" value="F:ATP binding"/>
    <property type="evidence" value="ECO:0007669"/>
    <property type="project" value="UniProtKB-KW"/>
</dbReference>
<dbReference type="InterPro" id="IPR005467">
    <property type="entry name" value="His_kinase_dom"/>
</dbReference>
<dbReference type="SUPFAM" id="SSF52172">
    <property type="entry name" value="CheY-like"/>
    <property type="match status" value="2"/>
</dbReference>
<dbReference type="SMART" id="SM00091">
    <property type="entry name" value="PAS"/>
    <property type="match status" value="3"/>
</dbReference>
<evidence type="ECO:0000256" key="6">
    <source>
        <dbReference type="ARBA" id="ARBA00023026"/>
    </source>
</evidence>
<feature type="domain" description="PAS" evidence="14">
    <location>
        <begin position="517"/>
        <end position="593"/>
    </location>
</feature>
<evidence type="ECO:0000256" key="9">
    <source>
        <dbReference type="PROSITE-ProRule" id="PRU00110"/>
    </source>
</evidence>
<dbReference type="InterPro" id="IPR001610">
    <property type="entry name" value="PAC"/>
</dbReference>
<protein>
    <recommendedName>
        <fullName evidence="8">Virulence sensor protein BvgS</fullName>
        <ecNumber evidence="2">2.7.13.3</ecNumber>
    </recommendedName>
</protein>
<accession>A0A7L9U281</accession>
<evidence type="ECO:0000313" key="18">
    <source>
        <dbReference type="Proteomes" id="UP000593875"/>
    </source>
</evidence>
<keyword evidence="18" id="KW-1185">Reference proteome</keyword>
<dbReference type="GO" id="GO:0005886">
    <property type="term" value="C:plasma membrane"/>
    <property type="evidence" value="ECO:0007669"/>
    <property type="project" value="UniProtKB-SubCell"/>
</dbReference>
<dbReference type="SMART" id="SM00448">
    <property type="entry name" value="REC"/>
    <property type="match status" value="2"/>
</dbReference>